<comment type="similarity">
    <text evidence="2">Belongs to the ammonium transporter (TC 2.A.49) family. Rh subfamily.</text>
</comment>
<evidence type="ECO:0000256" key="5">
    <source>
        <dbReference type="ARBA" id="ARBA00023136"/>
    </source>
</evidence>
<feature type="region of interest" description="Disordered" evidence="6">
    <location>
        <begin position="1"/>
        <end position="23"/>
    </location>
</feature>
<dbReference type="AlphaFoldDB" id="A0AAW2Z081"/>
<sequence>MQPQTADVPGTTSIDKSSAPRESVDTISRKEKIKDAWNKIKWESWTFAIVLGLCECVFLALYCSVVTYGESDFAASKGGLDDVTFYYKAYSDIAIMMFIGFGLLMTFLKKASYTSVCMSFLIICICTQWAILVVAFWEYVAANHFHKIPLNVYWLVQGMFGSATVLISFGAVIGKISPVQLVIMAVVEIFFYGLNIYVGDFILKSTDIGGSMFIHTFGAYFGLCVSAFISNKKSKHGHVNKTPQYLNDIFSMIGTIFLWVYWPSFNSAPATITTRQQTIINTTLAQVGCTITTYIMSRLLRHGMKFEMEDLQNAAVSGGVAVGATANIMIQPGGALGIGLISGIISVLGFRFLTPFLEKRLRLHDSCGIHNLHGMPGVLGAIASIVATGIYSVNDPSLFKQGRAQAGFQAAALGVTLGIAIISGCITGLILMGLFPVRTQFFDDDKFFCLPVELMDEKNRAEEGLVGVYPPDANITSVELQDIKTLSDRGVTRAAAADIM</sequence>
<feature type="transmembrane region" description="Helical" evidence="7">
    <location>
        <begin position="89"/>
        <end position="108"/>
    </location>
</feature>
<dbReference type="Proteomes" id="UP001431209">
    <property type="component" value="Unassembled WGS sequence"/>
</dbReference>
<name>A0AAW2Z081_9EUKA</name>
<feature type="transmembrane region" description="Helical" evidence="7">
    <location>
        <begin position="336"/>
        <end position="353"/>
    </location>
</feature>
<dbReference type="Pfam" id="PF00909">
    <property type="entry name" value="Ammonium_transp"/>
    <property type="match status" value="1"/>
</dbReference>
<dbReference type="InterPro" id="IPR029020">
    <property type="entry name" value="Ammonium/urea_transptr"/>
</dbReference>
<comment type="caution">
    <text evidence="9">The sequence shown here is derived from an EMBL/GenBank/DDBJ whole genome shotgun (WGS) entry which is preliminary data.</text>
</comment>
<dbReference type="Gene3D" id="1.10.3430.10">
    <property type="entry name" value="Ammonium transporter AmtB like domains"/>
    <property type="match status" value="1"/>
</dbReference>
<feature type="transmembrane region" description="Helical" evidence="7">
    <location>
        <begin position="374"/>
        <end position="393"/>
    </location>
</feature>
<organism evidence="9 10">
    <name type="scientific">Acrasis kona</name>
    <dbReference type="NCBI Taxonomy" id="1008807"/>
    <lineage>
        <taxon>Eukaryota</taxon>
        <taxon>Discoba</taxon>
        <taxon>Heterolobosea</taxon>
        <taxon>Tetramitia</taxon>
        <taxon>Eutetramitia</taxon>
        <taxon>Acrasidae</taxon>
        <taxon>Acrasis</taxon>
    </lineage>
</organism>
<evidence type="ECO:0000256" key="7">
    <source>
        <dbReference type="SAM" id="Phobius"/>
    </source>
</evidence>
<gene>
    <name evidence="9" type="ORF">AKO1_014221</name>
</gene>
<dbReference type="GO" id="GO:0005886">
    <property type="term" value="C:plasma membrane"/>
    <property type="evidence" value="ECO:0007669"/>
    <property type="project" value="InterPro"/>
</dbReference>
<proteinExistence type="inferred from homology"/>
<feature type="transmembrane region" description="Helical" evidence="7">
    <location>
        <begin position="47"/>
        <end position="69"/>
    </location>
</feature>
<evidence type="ECO:0000256" key="4">
    <source>
        <dbReference type="ARBA" id="ARBA00022989"/>
    </source>
</evidence>
<evidence type="ECO:0000313" key="10">
    <source>
        <dbReference type="Proteomes" id="UP001431209"/>
    </source>
</evidence>
<feature type="transmembrane region" description="Helical" evidence="7">
    <location>
        <begin position="152"/>
        <end position="174"/>
    </location>
</feature>
<feature type="compositionally biased region" description="Polar residues" evidence="6">
    <location>
        <begin position="1"/>
        <end position="16"/>
    </location>
</feature>
<keyword evidence="10" id="KW-1185">Reference proteome</keyword>
<evidence type="ECO:0000256" key="1">
    <source>
        <dbReference type="ARBA" id="ARBA00004141"/>
    </source>
</evidence>
<dbReference type="PANTHER" id="PTHR11730:SF60">
    <property type="entry name" value="RH50, ISOFORM D"/>
    <property type="match status" value="1"/>
</dbReference>
<evidence type="ECO:0000256" key="3">
    <source>
        <dbReference type="ARBA" id="ARBA00022692"/>
    </source>
</evidence>
<feature type="transmembrane region" description="Helical" evidence="7">
    <location>
        <begin position="208"/>
        <end position="229"/>
    </location>
</feature>
<keyword evidence="4 7" id="KW-1133">Transmembrane helix</keyword>
<evidence type="ECO:0000256" key="2">
    <source>
        <dbReference type="ARBA" id="ARBA00011036"/>
    </source>
</evidence>
<feature type="transmembrane region" description="Helical" evidence="7">
    <location>
        <begin position="413"/>
        <end position="437"/>
    </location>
</feature>
<dbReference type="SUPFAM" id="SSF111352">
    <property type="entry name" value="Ammonium transporter"/>
    <property type="match status" value="1"/>
</dbReference>
<accession>A0AAW2Z081</accession>
<dbReference type="GO" id="GO:0008519">
    <property type="term" value="F:ammonium channel activity"/>
    <property type="evidence" value="ECO:0007669"/>
    <property type="project" value="InterPro"/>
</dbReference>
<feature type="transmembrane region" description="Helical" evidence="7">
    <location>
        <begin position="181"/>
        <end position="202"/>
    </location>
</feature>
<evidence type="ECO:0000259" key="8">
    <source>
        <dbReference type="Pfam" id="PF00909"/>
    </source>
</evidence>
<evidence type="ECO:0000256" key="6">
    <source>
        <dbReference type="SAM" id="MobiDB-lite"/>
    </source>
</evidence>
<dbReference type="GO" id="GO:0097272">
    <property type="term" value="P:ammonium homeostasis"/>
    <property type="evidence" value="ECO:0007669"/>
    <property type="project" value="TreeGrafter"/>
</dbReference>
<reference evidence="9 10" key="1">
    <citation type="submission" date="2024-03" db="EMBL/GenBank/DDBJ databases">
        <title>The Acrasis kona genome and developmental transcriptomes reveal deep origins of eukaryotic multicellular pathways.</title>
        <authorList>
            <person name="Sheikh S."/>
            <person name="Fu C.-J."/>
            <person name="Brown M.W."/>
            <person name="Baldauf S.L."/>
        </authorList>
    </citation>
    <scope>NUCLEOTIDE SEQUENCE [LARGE SCALE GENOMIC DNA]</scope>
    <source>
        <strain evidence="9 10">ATCC MYA-3509</strain>
    </source>
</reference>
<protein>
    <submittedName>
        <fullName evidence="9">Ammonium transporter</fullName>
    </submittedName>
</protein>
<evidence type="ECO:0000313" key="9">
    <source>
        <dbReference type="EMBL" id="KAL0482830.1"/>
    </source>
</evidence>
<comment type="subcellular location">
    <subcellularLocation>
        <location evidence="1">Membrane</location>
        <topology evidence="1">Multi-pass membrane protein</topology>
    </subcellularLocation>
</comment>
<keyword evidence="3 7" id="KW-0812">Transmembrane</keyword>
<keyword evidence="5 7" id="KW-0472">Membrane</keyword>
<dbReference type="PANTHER" id="PTHR11730">
    <property type="entry name" value="AMMONIUM TRANSPORTER"/>
    <property type="match status" value="1"/>
</dbReference>
<dbReference type="InterPro" id="IPR024041">
    <property type="entry name" value="NH4_transpt_AmtB-like_dom"/>
</dbReference>
<feature type="transmembrane region" description="Helical" evidence="7">
    <location>
        <begin position="120"/>
        <end position="140"/>
    </location>
</feature>
<feature type="transmembrane region" description="Helical" evidence="7">
    <location>
        <begin position="245"/>
        <end position="262"/>
    </location>
</feature>
<feature type="domain" description="Ammonium transporter AmtB-like" evidence="8">
    <location>
        <begin position="61"/>
        <end position="436"/>
    </location>
</feature>
<dbReference type="EMBL" id="JAOPGA020000896">
    <property type="protein sequence ID" value="KAL0482830.1"/>
    <property type="molecule type" value="Genomic_DNA"/>
</dbReference>
<dbReference type="InterPro" id="IPR002229">
    <property type="entry name" value="RhesusRHD"/>
</dbReference>
<dbReference type="PRINTS" id="PR00342">
    <property type="entry name" value="RHESUSRHD"/>
</dbReference>